<dbReference type="Gene3D" id="1.20.5.340">
    <property type="match status" value="1"/>
</dbReference>
<protein>
    <recommendedName>
        <fullName evidence="3">Scaffolding protein</fullName>
    </recommendedName>
</protein>
<sequence length="153" mass="15930">MTLEERLNSLKEAFTGKTAEVEAKASEVASLTAKVDELNAAMSAKDASLAEFTAKVDDLSAKLAAADELRAKAEAQAATITASQETAGKKAAAIAASVGVTPLEVTPSEVAATSKSDAEISEEWVALKQKDAKMASEFYSKNRPAILRAAGLR</sequence>
<organism evidence="2">
    <name type="scientific">uncultured Caudovirales phage</name>
    <dbReference type="NCBI Taxonomy" id="2100421"/>
    <lineage>
        <taxon>Viruses</taxon>
        <taxon>Duplodnaviria</taxon>
        <taxon>Heunggongvirae</taxon>
        <taxon>Uroviricota</taxon>
        <taxon>Caudoviricetes</taxon>
        <taxon>Peduoviridae</taxon>
        <taxon>Maltschvirus</taxon>
        <taxon>Maltschvirus maltsch</taxon>
    </lineage>
</organism>
<name>A0A6J5N5X5_9CAUD</name>
<evidence type="ECO:0000313" key="2">
    <source>
        <dbReference type="EMBL" id="CAB4151119.1"/>
    </source>
</evidence>
<proteinExistence type="predicted"/>
<evidence type="ECO:0000256" key="1">
    <source>
        <dbReference type="SAM" id="Coils"/>
    </source>
</evidence>
<evidence type="ECO:0008006" key="3">
    <source>
        <dbReference type="Google" id="ProtNLM"/>
    </source>
</evidence>
<accession>A0A6J5N5X5</accession>
<keyword evidence="1" id="KW-0175">Coiled coil</keyword>
<reference evidence="2" key="1">
    <citation type="submission" date="2020-04" db="EMBL/GenBank/DDBJ databases">
        <authorList>
            <person name="Chiriac C."/>
            <person name="Salcher M."/>
            <person name="Ghai R."/>
            <person name="Kavagutti S V."/>
        </authorList>
    </citation>
    <scope>NUCLEOTIDE SEQUENCE</scope>
</reference>
<gene>
    <name evidence="2" type="ORF">UFOVP583_1</name>
</gene>
<feature type="coiled-coil region" evidence="1">
    <location>
        <begin position="21"/>
        <end position="76"/>
    </location>
</feature>
<dbReference type="EMBL" id="LR796563">
    <property type="protein sequence ID" value="CAB4151119.1"/>
    <property type="molecule type" value="Genomic_DNA"/>
</dbReference>